<feature type="signal peptide" evidence="2">
    <location>
        <begin position="1"/>
        <end position="27"/>
    </location>
</feature>
<comment type="caution">
    <text evidence="4">The sequence shown here is derived from an EMBL/GenBank/DDBJ whole genome shotgun (WGS) entry which is preliminary data.</text>
</comment>
<accession>A0A210PJF8</accession>
<evidence type="ECO:0000313" key="5">
    <source>
        <dbReference type="Proteomes" id="UP000242188"/>
    </source>
</evidence>
<keyword evidence="2" id="KW-0732">Signal</keyword>
<dbReference type="InterPro" id="IPR042095">
    <property type="entry name" value="SUMF_sf"/>
</dbReference>
<gene>
    <name evidence="4" type="ORF">KP79_PYT03065</name>
</gene>
<dbReference type="PANTHER" id="PTHR23150:SF33">
    <property type="entry name" value="INACTIVE C-ALPHA-FORMYLGLYCINE-GENERATING ENZYME 2"/>
    <property type="match status" value="1"/>
</dbReference>
<dbReference type="Proteomes" id="UP000242188">
    <property type="component" value="Unassembled WGS sequence"/>
</dbReference>
<dbReference type="PANTHER" id="PTHR23150">
    <property type="entry name" value="SULFATASE MODIFYING FACTOR 1, 2"/>
    <property type="match status" value="1"/>
</dbReference>
<evidence type="ECO:0000313" key="4">
    <source>
        <dbReference type="EMBL" id="OWF36615.1"/>
    </source>
</evidence>
<feature type="chain" id="PRO_5012465250" evidence="2">
    <location>
        <begin position="28"/>
        <end position="341"/>
    </location>
</feature>
<keyword evidence="5" id="KW-1185">Reference proteome</keyword>
<dbReference type="AlphaFoldDB" id="A0A210PJF8"/>
<dbReference type="InterPro" id="IPR051043">
    <property type="entry name" value="Sulfatase_Mod_Factor_Kinase"/>
</dbReference>
<dbReference type="STRING" id="6573.A0A210PJF8"/>
<name>A0A210PJF8_MIZYE</name>
<protein>
    <submittedName>
        <fullName evidence="4">Sulfatase-modifying factor 2</fullName>
    </submittedName>
</protein>
<evidence type="ECO:0000256" key="2">
    <source>
        <dbReference type="SAM" id="SignalP"/>
    </source>
</evidence>
<comment type="similarity">
    <text evidence="1">Belongs to the sulfatase-modifying factor family.</text>
</comment>
<organism evidence="4 5">
    <name type="scientific">Mizuhopecten yessoensis</name>
    <name type="common">Japanese scallop</name>
    <name type="synonym">Patinopecten yessoensis</name>
    <dbReference type="NCBI Taxonomy" id="6573"/>
    <lineage>
        <taxon>Eukaryota</taxon>
        <taxon>Metazoa</taxon>
        <taxon>Spiralia</taxon>
        <taxon>Lophotrochozoa</taxon>
        <taxon>Mollusca</taxon>
        <taxon>Bivalvia</taxon>
        <taxon>Autobranchia</taxon>
        <taxon>Pteriomorphia</taxon>
        <taxon>Pectinida</taxon>
        <taxon>Pectinoidea</taxon>
        <taxon>Pectinidae</taxon>
        <taxon>Mizuhopecten</taxon>
    </lineage>
</organism>
<dbReference type="InterPro" id="IPR016187">
    <property type="entry name" value="CTDL_fold"/>
</dbReference>
<sequence>MTRQRWRSLCRDILIFLFFRYLQPTFGLELITGIDELVDTYEHLNLVRTVNGGEFMMGVNDPRSDSGEYPPHNIGVGSFIIDRFPVTNARFWKFRQKRKRHYTGSEIRGWSWVFRDFVSKETLAKSTPSRDPWWVAVHGATWRKPEGPDSTIKHTLDHPVVHVTLNDAATFCKNEGKRLPTEHEWEYAARGGADGLTYPWGESYKRNRANIWQGPFPNSTNHRDGWKGLSPVNAFKPQNDYDLFDVLGNVWEWTTTRYFERLVDRRLQEEMYVVKGGSYIDTFDGQSNHIIRTAQRMGLAPDYTAHNVGFRCVLPIPHEKFNKAAKKRKRKSKSYRQRDEL</sequence>
<dbReference type="Gene3D" id="3.90.1580.10">
    <property type="entry name" value="paralog of FGE (formylglycine-generating enzyme)"/>
    <property type="match status" value="1"/>
</dbReference>
<dbReference type="SUPFAM" id="SSF56436">
    <property type="entry name" value="C-type lectin-like"/>
    <property type="match status" value="1"/>
</dbReference>
<proteinExistence type="inferred from homology"/>
<evidence type="ECO:0000256" key="1">
    <source>
        <dbReference type="ARBA" id="ARBA00005310"/>
    </source>
</evidence>
<dbReference type="EMBL" id="NEDP02076545">
    <property type="protein sequence ID" value="OWF36615.1"/>
    <property type="molecule type" value="Genomic_DNA"/>
</dbReference>
<dbReference type="Pfam" id="PF03781">
    <property type="entry name" value="FGE-sulfatase"/>
    <property type="match status" value="1"/>
</dbReference>
<dbReference type="OrthoDB" id="659at2759"/>
<reference evidence="4 5" key="1">
    <citation type="journal article" date="2017" name="Nat. Ecol. Evol.">
        <title>Scallop genome provides insights into evolution of bilaterian karyotype and development.</title>
        <authorList>
            <person name="Wang S."/>
            <person name="Zhang J."/>
            <person name="Jiao W."/>
            <person name="Li J."/>
            <person name="Xun X."/>
            <person name="Sun Y."/>
            <person name="Guo X."/>
            <person name="Huan P."/>
            <person name="Dong B."/>
            <person name="Zhang L."/>
            <person name="Hu X."/>
            <person name="Sun X."/>
            <person name="Wang J."/>
            <person name="Zhao C."/>
            <person name="Wang Y."/>
            <person name="Wang D."/>
            <person name="Huang X."/>
            <person name="Wang R."/>
            <person name="Lv J."/>
            <person name="Li Y."/>
            <person name="Zhang Z."/>
            <person name="Liu B."/>
            <person name="Lu W."/>
            <person name="Hui Y."/>
            <person name="Liang J."/>
            <person name="Zhou Z."/>
            <person name="Hou R."/>
            <person name="Li X."/>
            <person name="Liu Y."/>
            <person name="Li H."/>
            <person name="Ning X."/>
            <person name="Lin Y."/>
            <person name="Zhao L."/>
            <person name="Xing Q."/>
            <person name="Dou J."/>
            <person name="Li Y."/>
            <person name="Mao J."/>
            <person name="Guo H."/>
            <person name="Dou H."/>
            <person name="Li T."/>
            <person name="Mu C."/>
            <person name="Jiang W."/>
            <person name="Fu Q."/>
            <person name="Fu X."/>
            <person name="Miao Y."/>
            <person name="Liu J."/>
            <person name="Yu Q."/>
            <person name="Li R."/>
            <person name="Liao H."/>
            <person name="Li X."/>
            <person name="Kong Y."/>
            <person name="Jiang Z."/>
            <person name="Chourrout D."/>
            <person name="Li R."/>
            <person name="Bao Z."/>
        </authorList>
    </citation>
    <scope>NUCLEOTIDE SEQUENCE [LARGE SCALE GENOMIC DNA]</scope>
    <source>
        <strain evidence="4 5">PY_sf001</strain>
    </source>
</reference>
<feature type="domain" description="Sulfatase-modifying factor enzyme-like" evidence="3">
    <location>
        <begin position="50"/>
        <end position="313"/>
    </location>
</feature>
<evidence type="ECO:0000259" key="3">
    <source>
        <dbReference type="Pfam" id="PF03781"/>
    </source>
</evidence>
<dbReference type="InterPro" id="IPR005532">
    <property type="entry name" value="SUMF_dom"/>
</dbReference>
<dbReference type="GO" id="GO:0005783">
    <property type="term" value="C:endoplasmic reticulum"/>
    <property type="evidence" value="ECO:0007669"/>
    <property type="project" value="TreeGrafter"/>
</dbReference>